<name>A0A6B2R2Y0_9BURK</name>
<dbReference type="InterPro" id="IPR007435">
    <property type="entry name" value="DUF484"/>
</dbReference>
<dbReference type="PANTHER" id="PTHR38765:SF1">
    <property type="entry name" value="DUF484 DOMAIN-CONTAINING PROTEIN"/>
    <property type="match status" value="1"/>
</dbReference>
<reference evidence="1" key="1">
    <citation type="submission" date="2020-02" db="EMBL/GenBank/DDBJ databases">
        <authorList>
            <person name="Chen W.-M."/>
        </authorList>
    </citation>
    <scope>NUCLEOTIDE SEQUENCE</scope>
    <source>
        <strain evidence="1">NBD-18</strain>
    </source>
</reference>
<dbReference type="AlphaFoldDB" id="A0A6B2R2Y0"/>
<dbReference type="RefSeq" id="WP_163654535.1">
    <property type="nucleotide sequence ID" value="NZ_JAAGRN010000005.1"/>
</dbReference>
<evidence type="ECO:0000313" key="1">
    <source>
        <dbReference type="EMBL" id="NDY83407.1"/>
    </source>
</evidence>
<dbReference type="SUPFAM" id="SSF55781">
    <property type="entry name" value="GAF domain-like"/>
    <property type="match status" value="1"/>
</dbReference>
<dbReference type="Gene3D" id="3.30.450.40">
    <property type="match status" value="1"/>
</dbReference>
<dbReference type="PANTHER" id="PTHR38765">
    <property type="entry name" value="DUF484 DOMAIN-CONTAINING PROTEIN"/>
    <property type="match status" value="1"/>
</dbReference>
<dbReference type="EMBL" id="JAAGRN010000005">
    <property type="protein sequence ID" value="NDY83407.1"/>
    <property type="molecule type" value="Genomic_DNA"/>
</dbReference>
<organism evidence="1">
    <name type="scientific">Sheuella amnicola</name>
    <dbReference type="NCBI Taxonomy" id="2707330"/>
    <lineage>
        <taxon>Bacteria</taxon>
        <taxon>Pseudomonadati</taxon>
        <taxon>Pseudomonadota</taxon>
        <taxon>Betaproteobacteria</taxon>
        <taxon>Burkholderiales</taxon>
        <taxon>Alcaligenaceae</taxon>
        <taxon>Sheuella</taxon>
    </lineage>
</organism>
<protein>
    <submittedName>
        <fullName evidence="1">DUF484 family protein</fullName>
    </submittedName>
</protein>
<dbReference type="InterPro" id="IPR029016">
    <property type="entry name" value="GAF-like_dom_sf"/>
</dbReference>
<dbReference type="Pfam" id="PF04340">
    <property type="entry name" value="DUF484"/>
    <property type="match status" value="1"/>
</dbReference>
<accession>A0A6B2R2Y0</accession>
<comment type="caution">
    <text evidence="1">The sequence shown here is derived from an EMBL/GenBank/DDBJ whole genome shotgun (WGS) entry which is preliminary data.</text>
</comment>
<sequence length="219" mass="24097">MPNSLTAQNVAKFLQENPDFFARHAELFSTLEVPHPHQTHAISLGERQILILRERVREFEFRLADLVRNASFNDATARNLNDWCARMLAEQSPIRLPGEVALGLAEQFNLQEVALRVWGLDLPPEGVGAPVDESVHAYANELRTPYCGTDTEQAPAAWLNAKPASLAIIPLRSARGESAFGLLVLGSDDAERFSPDMGTDFLETVGRLASAALSRLKPV</sequence>
<proteinExistence type="predicted"/>
<gene>
    <name evidence="1" type="ORF">G3I67_09210</name>
</gene>